<evidence type="ECO:0000313" key="2">
    <source>
        <dbReference type="Proteomes" id="UP001165064"/>
    </source>
</evidence>
<dbReference type="EMBL" id="BSXS01007360">
    <property type="protein sequence ID" value="GME88513.1"/>
    <property type="molecule type" value="Genomic_DNA"/>
</dbReference>
<reference evidence="1" key="1">
    <citation type="submission" date="2023-04" db="EMBL/GenBank/DDBJ databases">
        <title>Ambrosiozyma monospora NBRC 10751.</title>
        <authorList>
            <person name="Ichikawa N."/>
            <person name="Sato H."/>
            <person name="Tonouchi N."/>
        </authorList>
    </citation>
    <scope>NUCLEOTIDE SEQUENCE</scope>
    <source>
        <strain evidence="1">NBRC 10751</strain>
    </source>
</reference>
<keyword evidence="2" id="KW-1185">Reference proteome</keyword>
<organism evidence="1 2">
    <name type="scientific">Ambrosiozyma monospora</name>
    <name type="common">Yeast</name>
    <name type="synonym">Endomycopsis monosporus</name>
    <dbReference type="NCBI Taxonomy" id="43982"/>
    <lineage>
        <taxon>Eukaryota</taxon>
        <taxon>Fungi</taxon>
        <taxon>Dikarya</taxon>
        <taxon>Ascomycota</taxon>
        <taxon>Saccharomycotina</taxon>
        <taxon>Pichiomycetes</taxon>
        <taxon>Pichiales</taxon>
        <taxon>Pichiaceae</taxon>
        <taxon>Ambrosiozyma</taxon>
    </lineage>
</organism>
<gene>
    <name evidence="1" type="ORF">Amon02_000837600</name>
</gene>
<comment type="caution">
    <text evidence="1">The sequence shown here is derived from an EMBL/GenBank/DDBJ whole genome shotgun (WGS) entry which is preliminary data.</text>
</comment>
<evidence type="ECO:0000313" key="1">
    <source>
        <dbReference type="EMBL" id="GME88513.1"/>
    </source>
</evidence>
<proteinExistence type="predicted"/>
<accession>A0ACB5TGY8</accession>
<dbReference type="Proteomes" id="UP001165064">
    <property type="component" value="Unassembled WGS sequence"/>
</dbReference>
<sequence length="204" mass="22601">MAYMNDIKRLMYNVMKSAKEKKKLSEIQKANNTSSTIASNENQNKDQKKSKVSVTPETKSGEGKNKAVTDKKTQETLSIDKLKSLCVSKERLTQNGFVMEVPGKIDSIKDFVECNHCGLEFSRACEYPVKSIADVVHETSIPGLSLSNTEDDTGGISNGDANTSVKFIGRLSRIVLPRVQTINASRATSYETIQEDITDTKRKN</sequence>
<name>A0ACB5TGY8_AMBMO</name>
<protein>
    <submittedName>
        <fullName evidence="1">Unnamed protein product</fullName>
    </submittedName>
</protein>